<evidence type="ECO:0000313" key="3">
    <source>
        <dbReference type="Proteomes" id="UP001500603"/>
    </source>
</evidence>
<evidence type="ECO:0000313" key="2">
    <source>
        <dbReference type="EMBL" id="GAA5058367.1"/>
    </source>
</evidence>
<sequence length="391" mass="42565">MADAAGGHAPAPNRVGAGRDDRYTVTITQRRTCRAHRTCGTLPHSTGIVPGAEAFRSKDARADGPHVMACGFVYAHVMDLPNRWICIDVLATQLHGEIIVHSVDTERVARPLRRIARKSWCRFDFRGENLFTEVATDVLRRAEHVDHVATEGGFECRTHWIVAPDSTAVGLLIWLAPAPVTAMPVFNAWVLDLETITTRSNGDGLDLIGDGRRAGEERPLRDLLTGINPDDTAGFLSLSYDALTAQTGTLAESVWSIKPHREWVHFWSAARVGVIDTSRRTVHGLTLRLPHRELDLNLGRLVDIAQGTVLIVDVDRRAPLATGGMLAPLSTAQIDTILDQIDFAPVVAAPMDTAVTQITFAGSTFRASSFALPTVQNRPVHPAAVVLTASR</sequence>
<dbReference type="Proteomes" id="UP001500603">
    <property type="component" value="Unassembled WGS sequence"/>
</dbReference>
<dbReference type="EMBL" id="BAABJM010000003">
    <property type="protein sequence ID" value="GAA5058367.1"/>
    <property type="molecule type" value="Genomic_DNA"/>
</dbReference>
<protein>
    <recommendedName>
        <fullName evidence="4">Rv3651-like N-terminal domain-containing protein</fullName>
    </recommendedName>
</protein>
<name>A0ABP9KIU8_9NOCA</name>
<reference evidence="3" key="1">
    <citation type="journal article" date="2019" name="Int. J. Syst. Evol. Microbiol.">
        <title>The Global Catalogue of Microorganisms (GCM) 10K type strain sequencing project: providing services to taxonomists for standard genome sequencing and annotation.</title>
        <authorList>
            <consortium name="The Broad Institute Genomics Platform"/>
            <consortium name="The Broad Institute Genome Sequencing Center for Infectious Disease"/>
            <person name="Wu L."/>
            <person name="Ma J."/>
        </authorList>
    </citation>
    <scope>NUCLEOTIDE SEQUENCE [LARGE SCALE GENOMIC DNA]</scope>
    <source>
        <strain evidence="3">JCM 18298</strain>
    </source>
</reference>
<accession>A0ABP9KIU8</accession>
<gene>
    <name evidence="2" type="ORF">GCM10023318_37590</name>
</gene>
<organism evidence="2 3">
    <name type="scientific">Nocardia callitridis</name>
    <dbReference type="NCBI Taxonomy" id="648753"/>
    <lineage>
        <taxon>Bacteria</taxon>
        <taxon>Bacillati</taxon>
        <taxon>Actinomycetota</taxon>
        <taxon>Actinomycetes</taxon>
        <taxon>Mycobacteriales</taxon>
        <taxon>Nocardiaceae</taxon>
        <taxon>Nocardia</taxon>
    </lineage>
</organism>
<proteinExistence type="predicted"/>
<evidence type="ECO:0008006" key="4">
    <source>
        <dbReference type="Google" id="ProtNLM"/>
    </source>
</evidence>
<keyword evidence="3" id="KW-1185">Reference proteome</keyword>
<comment type="caution">
    <text evidence="2">The sequence shown here is derived from an EMBL/GenBank/DDBJ whole genome shotgun (WGS) entry which is preliminary data.</text>
</comment>
<feature type="region of interest" description="Disordered" evidence="1">
    <location>
        <begin position="1"/>
        <end position="21"/>
    </location>
</feature>
<evidence type="ECO:0000256" key="1">
    <source>
        <dbReference type="SAM" id="MobiDB-lite"/>
    </source>
</evidence>